<organism evidence="2 3">
    <name type="scientific">Brassica cretica</name>
    <name type="common">Mustard</name>
    <dbReference type="NCBI Taxonomy" id="69181"/>
    <lineage>
        <taxon>Eukaryota</taxon>
        <taxon>Viridiplantae</taxon>
        <taxon>Streptophyta</taxon>
        <taxon>Embryophyta</taxon>
        <taxon>Tracheophyta</taxon>
        <taxon>Spermatophyta</taxon>
        <taxon>Magnoliopsida</taxon>
        <taxon>eudicotyledons</taxon>
        <taxon>Gunneridae</taxon>
        <taxon>Pentapetalae</taxon>
        <taxon>rosids</taxon>
        <taxon>malvids</taxon>
        <taxon>Brassicales</taxon>
        <taxon>Brassicaceae</taxon>
        <taxon>Brassiceae</taxon>
        <taxon>Brassica</taxon>
    </lineage>
</organism>
<dbReference type="PANTHER" id="PTHR45125">
    <property type="entry name" value="F21J9.4-RELATED"/>
    <property type="match status" value="1"/>
</dbReference>
<comment type="caution">
    <text evidence="2">The sequence shown here is derived from an EMBL/GenBank/DDBJ whole genome shotgun (WGS) entry which is preliminary data.</text>
</comment>
<evidence type="ECO:0000313" key="2">
    <source>
        <dbReference type="EMBL" id="KAF3528410.1"/>
    </source>
</evidence>
<accession>A0ABQ7B8D7</accession>
<dbReference type="EMBL" id="QGKV02001507">
    <property type="protein sequence ID" value="KAF3528410.1"/>
    <property type="molecule type" value="Genomic_DNA"/>
</dbReference>
<dbReference type="Proteomes" id="UP000266723">
    <property type="component" value="Unassembled WGS sequence"/>
</dbReference>
<proteinExistence type="predicted"/>
<reference evidence="2 3" key="1">
    <citation type="journal article" date="2020" name="BMC Genomics">
        <title>Intraspecific diversification of the crop wild relative Brassica cretica Lam. using demographic model selection.</title>
        <authorList>
            <person name="Kioukis A."/>
            <person name="Michalopoulou V.A."/>
            <person name="Briers L."/>
            <person name="Pirintsos S."/>
            <person name="Studholme D.J."/>
            <person name="Pavlidis P."/>
            <person name="Sarris P.F."/>
        </authorList>
    </citation>
    <scope>NUCLEOTIDE SEQUENCE [LARGE SCALE GENOMIC DNA]</scope>
    <source>
        <strain evidence="3">cv. PFS-1207/04</strain>
    </source>
</reference>
<evidence type="ECO:0000256" key="1">
    <source>
        <dbReference type="SAM" id="MobiDB-lite"/>
    </source>
</evidence>
<name>A0ABQ7B8D7_BRACR</name>
<evidence type="ECO:0000313" key="3">
    <source>
        <dbReference type="Proteomes" id="UP000266723"/>
    </source>
</evidence>
<gene>
    <name evidence="2" type="ORF">DY000_02041013</name>
</gene>
<sequence>MTSIRSSSYSIEEDMHLCHVYLDVSQNPIIGINQSKDQFWARVENEYQKSEIFNRQPRPRRSLQTRMTTILSAVSKLRGCVNKIENKNPRGASEQDIVSIEKFANNNTNASVAFQEDGCNVTPSLSFSVDLELSTSPEEESHVLGKKRRYREKSSGSERVSSHSKRHKPSLDARSSMSCASPWDLGAASPSPIRPLVPPAVEEPINLRIYGKELREGILLGSCMDGGMMMILTRGTQIVCPLIPMKLTLAKCYLLSVRNSLGLKQRLLNGKTVSFSVPELLEAHNCKLGSVEKKKKKKKKERVVLLVHDPKLPPFLDNGRAVFTKQVEPVKDPTSDMAIVSRKRSGLVREIWEKQGLHKSRQRFWEFAGSNLGVEKLGKKGEVDFRGEDELMQVVREDQVIVVVRETGSGKTAHS</sequence>
<keyword evidence="3" id="KW-1185">Reference proteome</keyword>
<feature type="region of interest" description="Disordered" evidence="1">
    <location>
        <begin position="136"/>
        <end position="177"/>
    </location>
</feature>
<dbReference type="PANTHER" id="PTHR45125:SF36">
    <property type="entry name" value="BNAC01G27460D PROTEIN"/>
    <property type="match status" value="1"/>
</dbReference>
<protein>
    <submittedName>
        <fullName evidence="2">Uncharacterized protein</fullName>
    </submittedName>
</protein>